<dbReference type="Pfam" id="PF00931">
    <property type="entry name" value="NB-ARC"/>
    <property type="match status" value="1"/>
</dbReference>
<dbReference type="InterPro" id="IPR027417">
    <property type="entry name" value="P-loop_NTPase"/>
</dbReference>
<dbReference type="SUPFAM" id="SSF48452">
    <property type="entry name" value="TPR-like"/>
    <property type="match status" value="3"/>
</dbReference>
<dbReference type="Gene3D" id="3.40.50.300">
    <property type="entry name" value="P-loop containing nucleotide triphosphate hydrolases"/>
    <property type="match status" value="2"/>
</dbReference>
<protein>
    <submittedName>
        <fullName evidence="3">Tetratricopeptide repeat protein</fullName>
    </submittedName>
</protein>
<dbReference type="Gene3D" id="1.25.40.10">
    <property type="entry name" value="Tetratricopeptide repeat domain"/>
    <property type="match status" value="2"/>
</dbReference>
<dbReference type="Proteomes" id="UP000312512">
    <property type="component" value="Unassembled WGS sequence"/>
</dbReference>
<dbReference type="SUPFAM" id="SSF52540">
    <property type="entry name" value="P-loop containing nucleoside triphosphate hydrolases"/>
    <property type="match status" value="2"/>
</dbReference>
<dbReference type="Pfam" id="PF13424">
    <property type="entry name" value="TPR_12"/>
    <property type="match status" value="2"/>
</dbReference>
<dbReference type="RefSeq" id="WP_139629625.1">
    <property type="nucleotide sequence ID" value="NZ_CP045572.1"/>
</dbReference>
<evidence type="ECO:0000313" key="4">
    <source>
        <dbReference type="Proteomes" id="UP000312512"/>
    </source>
</evidence>
<dbReference type="PANTHER" id="PTHR46082">
    <property type="entry name" value="ATP/GTP-BINDING PROTEIN-RELATED"/>
    <property type="match status" value="1"/>
</dbReference>
<dbReference type="PANTHER" id="PTHR46082:SF6">
    <property type="entry name" value="AAA+ ATPASE DOMAIN-CONTAINING PROTEIN-RELATED"/>
    <property type="match status" value="1"/>
</dbReference>
<dbReference type="InterPro" id="IPR011990">
    <property type="entry name" value="TPR-like_helical_dom_sf"/>
</dbReference>
<dbReference type="InterPro" id="IPR056681">
    <property type="entry name" value="DUF7779"/>
</dbReference>
<evidence type="ECO:0000313" key="3">
    <source>
        <dbReference type="EMBL" id="KAB8196564.1"/>
    </source>
</evidence>
<evidence type="ECO:0000259" key="1">
    <source>
        <dbReference type="Pfam" id="PF00931"/>
    </source>
</evidence>
<dbReference type="Pfam" id="PF13374">
    <property type="entry name" value="TPR_10"/>
    <property type="match status" value="2"/>
</dbReference>
<accession>A0A5C4WSJ5</accession>
<reference evidence="3 4" key="1">
    <citation type="submission" date="2019-10" db="EMBL/GenBank/DDBJ databases">
        <title>Nonomuraea sp. nov., isolated from Phyllanthus amarus.</title>
        <authorList>
            <person name="Klykleung N."/>
            <person name="Tanasupawat S."/>
        </authorList>
    </citation>
    <scope>NUCLEOTIDE SEQUENCE [LARGE SCALE GENOMIC DNA]</scope>
    <source>
        <strain evidence="3 4">PA1-10</strain>
    </source>
</reference>
<feature type="domain" description="DUF7779" evidence="2">
    <location>
        <begin position="722"/>
        <end position="811"/>
    </location>
</feature>
<dbReference type="NCBIfam" id="NF047398">
    <property type="entry name" value="AAA_KGGVGR"/>
    <property type="match status" value="1"/>
</dbReference>
<gene>
    <name evidence="3" type="ORF">FH608_007520</name>
</gene>
<dbReference type="EMBL" id="VDLX02000002">
    <property type="protein sequence ID" value="KAB8196564.1"/>
    <property type="molecule type" value="Genomic_DNA"/>
</dbReference>
<evidence type="ECO:0000259" key="2">
    <source>
        <dbReference type="Pfam" id="PF25000"/>
    </source>
</evidence>
<name>A0A5C4WSJ5_9ACTN</name>
<comment type="caution">
    <text evidence="3">The sequence shown here is derived from an EMBL/GenBank/DDBJ whole genome shotgun (WGS) entry which is preliminary data.</text>
</comment>
<dbReference type="InterPro" id="IPR002182">
    <property type="entry name" value="NB-ARC"/>
</dbReference>
<feature type="domain" description="NB-ARC" evidence="1">
    <location>
        <begin position="490"/>
        <end position="646"/>
    </location>
</feature>
<dbReference type="OrthoDB" id="580767at2"/>
<organism evidence="3 4">
    <name type="scientific">Nonomuraea phyllanthi</name>
    <dbReference type="NCBI Taxonomy" id="2219224"/>
    <lineage>
        <taxon>Bacteria</taxon>
        <taxon>Bacillati</taxon>
        <taxon>Actinomycetota</taxon>
        <taxon>Actinomycetes</taxon>
        <taxon>Streptosporangiales</taxon>
        <taxon>Streptosporangiaceae</taxon>
        <taxon>Nonomuraea</taxon>
    </lineage>
</organism>
<proteinExistence type="predicted"/>
<dbReference type="NCBIfam" id="NF040586">
    <property type="entry name" value="FxSxx_TPR"/>
    <property type="match status" value="1"/>
</dbReference>
<sequence length="1299" mass="145317">MNDKTEGRIVTFYSYKGGTGRTMAVANVAWVLAANGRRVLAMDWDLESPGLHRFFSPFLDDGVISATTGVIDIVNEYRWAATSPRERGVDWHLEYATVLPHAVSLDWQFPGGGTLDFVSAGQQNRDYSSLVSAFDWDTFYERLAGGRFLDALRADIKRNYDYCLIDSRTGFSDIADICTIDMPDVLVDCFTMSDQGIDGAARVARAIGERHDRERRILPVPMRVDDGEKKKADAGRAYARSKFERFLLHLSPEERERYWGAVEIPYKRFYAFEETLAIFGDAPGSPGSLLASFERLTSMITSEEVSGLPPMEEPIRLRWLEAFTRKEPLLHQQILLSYAPEDRMWADWIAVILRHANFRVVPQALSAVGEAESERTGEITGVVAVLTAAYLQGFNTADWTASGADDFSLWPMVTALRVSGDLQLVPPFSERPTVDLFRLPPVQAAEAVLRAVGKPGLALQDTALLEARFPGSEPTIWNVPGRNASFTGRDKMLEKLRDQLVGGNQAVVLPQTLYGLGGVGKTAVALEYAYRFRADYDVVWWVSAEQPDLINPSLAELARRLGLPVGDSVVEAAEAAREALRRGTPHARWLLIFDNAGEPDDLREYLPSGSGHVIVTSRNPTWGNMAAPLEVDVFSREESLQHLRRTVPRLAPDDALRVAEALGYLPLAITQAAAWLSETGQPASDYLDLLQDQTSMVLSANQPGDYPDPVARAWNVSLEQLRRRSPAAERLLQLCAFFSPDPISQSLIYGDEMMKALVPYDDALRGEKLVLGQVIREISRFALARIDQGSNTLQVHRLVQAVIRGQMTGDERNAATHQVHRILVGARPRQGEVDDPENWSRYDLIWPHLLPSNAENCEEDDTRQLLTERVRYWWKRGEYLNALRLGQRLADYWEEVFGQMERQRLHLLTNIANVQRSLGRAQEAYELEQWVWAQQRKVLGDYHPHTLTTAGGIAADLRALGAFSKALEQDKWVYEQWRENYGDDHPRTLRSANNLAVSYRLVGDWRNAGRLDGDIYRRMLGVLGPLHLNTLAMAQNLARDMREAGDFDPSIELLRQTLKRYADLAFDDYPEALWATKSLAVSLRRAGQRTEATQLARDVYGRYSRLYPSNPEARAAALELACCMSSTGDKAAARDLARTVMKDYSELLGAGHPYTLAAANNLSTYLRGLGALDEARDLGERTFVALRDHLGDTHPFTLSCAINVANCAADLGDVEAAEDMERRTLETLDATLGTDHPDTLACQANLVITLRERGKATEAEELRARTLTKVTAKLGEAHPCTVALREWRRVNRDLEPQPT</sequence>
<dbReference type="InterPro" id="IPR053137">
    <property type="entry name" value="NLR-like"/>
</dbReference>
<keyword evidence="4" id="KW-1185">Reference proteome</keyword>
<dbReference type="Pfam" id="PF25000">
    <property type="entry name" value="DUF7779"/>
    <property type="match status" value="1"/>
</dbReference>
<dbReference type="GO" id="GO:0043531">
    <property type="term" value="F:ADP binding"/>
    <property type="evidence" value="ECO:0007669"/>
    <property type="project" value="InterPro"/>
</dbReference>
<accession>A0A5P9Z7A3</accession>